<dbReference type="InterPro" id="IPR008311">
    <property type="entry name" value="UCP028101"/>
</dbReference>
<dbReference type="SUPFAM" id="SSF69322">
    <property type="entry name" value="Tricorn protease domain 2"/>
    <property type="match status" value="1"/>
</dbReference>
<protein>
    <submittedName>
        <fullName evidence="1">DUF1513 domain-containing protein</fullName>
    </submittedName>
</protein>
<dbReference type="EMBL" id="JALIEB010000010">
    <property type="protein sequence ID" value="MCV3272859.1"/>
    <property type="molecule type" value="Genomic_DNA"/>
</dbReference>
<dbReference type="PIRSF" id="PIRSF028101">
    <property type="entry name" value="UCP028101"/>
    <property type="match status" value="1"/>
</dbReference>
<dbReference type="Proteomes" id="UP001208690">
    <property type="component" value="Unassembled WGS sequence"/>
</dbReference>
<name>A0ABT3BHJ6_9RHOB</name>
<dbReference type="Pfam" id="PF07433">
    <property type="entry name" value="DUF1513"/>
    <property type="match status" value="1"/>
</dbReference>
<dbReference type="RefSeq" id="WP_263845175.1">
    <property type="nucleotide sequence ID" value="NZ_JALIEB010000010.1"/>
</dbReference>
<evidence type="ECO:0000313" key="2">
    <source>
        <dbReference type="Proteomes" id="UP001208690"/>
    </source>
</evidence>
<reference evidence="1 2" key="1">
    <citation type="submission" date="2022-04" db="EMBL/GenBank/DDBJ databases">
        <title>Roseobacter sp. WL0113 is a bacterium isolated from neritic sediment.</title>
        <authorList>
            <person name="Wang L."/>
            <person name="He W."/>
            <person name="Zhang D.-F."/>
        </authorList>
    </citation>
    <scope>NUCLEOTIDE SEQUENCE [LARGE SCALE GENOMIC DNA]</scope>
    <source>
        <strain evidence="1 2">WL0113</strain>
    </source>
</reference>
<evidence type="ECO:0000313" key="1">
    <source>
        <dbReference type="EMBL" id="MCV3272859.1"/>
    </source>
</evidence>
<dbReference type="PROSITE" id="PS51318">
    <property type="entry name" value="TAT"/>
    <property type="match status" value="1"/>
</dbReference>
<accession>A0ABT3BHJ6</accession>
<keyword evidence="2" id="KW-1185">Reference proteome</keyword>
<dbReference type="InterPro" id="IPR006311">
    <property type="entry name" value="TAT_signal"/>
</dbReference>
<comment type="caution">
    <text evidence="1">The sequence shown here is derived from an EMBL/GenBank/DDBJ whole genome shotgun (WGS) entry which is preliminary data.</text>
</comment>
<gene>
    <name evidence="1" type="ORF">MUB52_15605</name>
</gene>
<sequence length="354" mass="37031">MPNRRSFLAGLLASGMTAELSWADAGGPSHLAAAMRPDGRYVLAGLRPGGELAFTQPLPGRGHAAVAHPTRPEAVAFARRPGTYALVLDCVSGRVLQELSAPAGHHFYGHGTFSQDGTRLLTTENHVASGQGRIGIWARDDGYARVGAMPSGGIGPHEMLRLPARSLLAVANGGILTRPETGREKLNLATMRPNLTLMRDDGEIIDQVALPEALHLSSLRHIAGFTDGRVACGFQWEGDPFDSPALVGLYKDGALRLLDSPPEATRRLAAYVGSVAALPDGRIAATSPRGGVVQIFDPTLGFLSQSPQADICGVAASGGAGLATDGLGGVHHVGKRLTRIGQHDLAFDNHLVAI</sequence>
<organism evidence="1 2">
    <name type="scientific">Roseobacter sinensis</name>
    <dbReference type="NCBI Taxonomy" id="2931391"/>
    <lineage>
        <taxon>Bacteria</taxon>
        <taxon>Pseudomonadati</taxon>
        <taxon>Pseudomonadota</taxon>
        <taxon>Alphaproteobacteria</taxon>
        <taxon>Rhodobacterales</taxon>
        <taxon>Roseobacteraceae</taxon>
        <taxon>Roseobacter</taxon>
    </lineage>
</organism>
<proteinExistence type="predicted"/>